<dbReference type="RefSeq" id="WP_173069675.1">
    <property type="nucleotide sequence ID" value="NZ_BAABGO010000035.1"/>
</dbReference>
<dbReference type="Pfam" id="PF13560">
    <property type="entry name" value="HTH_31"/>
    <property type="match status" value="1"/>
</dbReference>
<dbReference type="Gene3D" id="1.10.260.40">
    <property type="entry name" value="lambda repressor-like DNA-binding domains"/>
    <property type="match status" value="1"/>
</dbReference>
<dbReference type="GO" id="GO:0003677">
    <property type="term" value="F:DNA binding"/>
    <property type="evidence" value="ECO:0007669"/>
    <property type="project" value="InterPro"/>
</dbReference>
<reference evidence="2 3" key="1">
    <citation type="submission" date="2020-03" db="EMBL/GenBank/DDBJ databases">
        <title>Whole genome shotgun sequence of Phytohabitans houttuyneae NBRC 108639.</title>
        <authorList>
            <person name="Komaki H."/>
            <person name="Tamura T."/>
        </authorList>
    </citation>
    <scope>NUCLEOTIDE SEQUENCE [LARGE SCALE GENOMIC DNA]</scope>
    <source>
        <strain evidence="2 3">NBRC 108639</strain>
    </source>
</reference>
<evidence type="ECO:0000259" key="1">
    <source>
        <dbReference type="PROSITE" id="PS50943"/>
    </source>
</evidence>
<dbReference type="AlphaFoldDB" id="A0A6V8KRJ7"/>
<evidence type="ECO:0000313" key="2">
    <source>
        <dbReference type="EMBL" id="GFJ84889.1"/>
    </source>
</evidence>
<dbReference type="InterPro" id="IPR010982">
    <property type="entry name" value="Lambda_DNA-bd_dom_sf"/>
</dbReference>
<feature type="domain" description="HTH cro/C1-type" evidence="1">
    <location>
        <begin position="8"/>
        <end position="40"/>
    </location>
</feature>
<dbReference type="InterPro" id="IPR001387">
    <property type="entry name" value="Cro/C1-type_HTH"/>
</dbReference>
<dbReference type="CDD" id="cd00093">
    <property type="entry name" value="HTH_XRE"/>
    <property type="match status" value="1"/>
</dbReference>
<dbReference type="Proteomes" id="UP000482800">
    <property type="component" value="Unassembled WGS sequence"/>
</dbReference>
<gene>
    <name evidence="2" type="ORF">Phou_090690</name>
</gene>
<comment type="caution">
    <text evidence="2">The sequence shown here is derived from an EMBL/GenBank/DDBJ whole genome shotgun (WGS) entry which is preliminary data.</text>
</comment>
<dbReference type="PROSITE" id="PS50943">
    <property type="entry name" value="HTH_CROC1"/>
    <property type="match status" value="1"/>
</dbReference>
<sequence length="434" mass="46711">MEDFGKMLHRLREERGISLRKLASLSGVDHSNIGRAEKGQGGLSEQSVTYLDSALRADGELVEAYRASSGHEGRRGPAQRGARHDPEDLVRRRILIQQAVTALAAGTAGPALNAIRHGLVSSVTGREPGDLDVDEWEQIAHDYGVAYFTEQPAALIRNLAAELADLQGELNLVPDEEDIVHKGLSRSAALLAAVMAMSLVNVGEFQQSRLWWRAARQTADASRDPAVRIWVRGHDAMHALYDHRPLRAALARAGEALAIGGTTAYSGSGEALGAQAQTLALFGRADEARTAVSQLADLYERLPGDVTQDQGTIYGYPETRMWHSTSYVHTYLGDTAPARAAQESALTLYPIGRVRARAQVQLHTARCLVLDGHLDDGANHALAVIDAVPPEHRTAMVLGVGHKVYNAVPSSERTRPTVAGLREILALPAGTAAQ</sequence>
<protein>
    <recommendedName>
        <fullName evidence="1">HTH cro/C1-type domain-containing protein</fullName>
    </recommendedName>
</protein>
<name>A0A6V8KRJ7_9ACTN</name>
<keyword evidence="3" id="KW-1185">Reference proteome</keyword>
<evidence type="ECO:0000313" key="3">
    <source>
        <dbReference type="Proteomes" id="UP000482800"/>
    </source>
</evidence>
<accession>A0A6V8KRJ7</accession>
<dbReference type="EMBL" id="BLPF01000004">
    <property type="protein sequence ID" value="GFJ84889.1"/>
    <property type="molecule type" value="Genomic_DNA"/>
</dbReference>
<dbReference type="SUPFAM" id="SSF47413">
    <property type="entry name" value="lambda repressor-like DNA-binding domains"/>
    <property type="match status" value="1"/>
</dbReference>
<reference evidence="2 3" key="2">
    <citation type="submission" date="2020-03" db="EMBL/GenBank/DDBJ databases">
        <authorList>
            <person name="Ichikawa N."/>
            <person name="Kimura A."/>
            <person name="Kitahashi Y."/>
            <person name="Uohara A."/>
        </authorList>
    </citation>
    <scope>NUCLEOTIDE SEQUENCE [LARGE SCALE GENOMIC DNA]</scope>
    <source>
        <strain evidence="2 3">NBRC 108639</strain>
    </source>
</reference>
<proteinExistence type="predicted"/>
<dbReference type="SMART" id="SM00530">
    <property type="entry name" value="HTH_XRE"/>
    <property type="match status" value="1"/>
</dbReference>
<organism evidence="2 3">
    <name type="scientific">Phytohabitans houttuyneae</name>
    <dbReference type="NCBI Taxonomy" id="1076126"/>
    <lineage>
        <taxon>Bacteria</taxon>
        <taxon>Bacillati</taxon>
        <taxon>Actinomycetota</taxon>
        <taxon>Actinomycetes</taxon>
        <taxon>Micromonosporales</taxon>
        <taxon>Micromonosporaceae</taxon>
    </lineage>
</organism>